<dbReference type="Proteomes" id="UP001325023">
    <property type="component" value="Chromosome"/>
</dbReference>
<reference evidence="1" key="1">
    <citation type="submission" date="2023-12" db="EMBL/GenBank/DDBJ databases">
        <title>Genome sequencing and assembly of bacterial species from a model synthetic community.</title>
        <authorList>
            <person name="Hogle S.L."/>
        </authorList>
    </citation>
    <scope>NUCLEOTIDE SEQUENCE</scope>
    <source>
        <strain evidence="1">SBW25</strain>
    </source>
</reference>
<accession>A0ACD4XX53</accession>
<evidence type="ECO:0000313" key="1">
    <source>
        <dbReference type="EMBL" id="WQD73780.1"/>
    </source>
</evidence>
<evidence type="ECO:0000313" key="2">
    <source>
        <dbReference type="Proteomes" id="UP001325023"/>
    </source>
</evidence>
<organism evidence="1 2">
    <name type="scientific">Pseudomonas fluorescens</name>
    <dbReference type="NCBI Taxonomy" id="294"/>
    <lineage>
        <taxon>Bacteria</taxon>
        <taxon>Pseudomonadati</taxon>
        <taxon>Pseudomonadota</taxon>
        <taxon>Gammaproteobacteria</taxon>
        <taxon>Pseudomonadales</taxon>
        <taxon>Pseudomonadaceae</taxon>
        <taxon>Pseudomonas</taxon>
    </lineage>
</organism>
<dbReference type="EMBL" id="CP140009">
    <property type="protein sequence ID" value="WQD73780.1"/>
    <property type="molecule type" value="Genomic_DNA"/>
</dbReference>
<proteinExistence type="predicted"/>
<gene>
    <name evidence="1" type="ORF">U0037_07390</name>
</gene>
<name>A0ACD4XX53_PSEFL</name>
<protein>
    <submittedName>
        <fullName evidence="1">Uncharacterized protein</fullName>
    </submittedName>
</protein>
<keyword evidence="2" id="KW-1185">Reference proteome</keyword>
<sequence>MHSKLTAPAVGVGSPDDAAFYLKALRETFVYKSMLHGDALVDDVSDRKVARGAFAEQYSGDDVLAFLMSQSHIQLRENAFEHAVNAINI</sequence>